<evidence type="ECO:0000313" key="8">
    <source>
        <dbReference type="Proteomes" id="UP000288725"/>
    </source>
</evidence>
<name>A0A2J8F7H3_VERDA</name>
<feature type="region of interest" description="Disordered" evidence="2">
    <location>
        <begin position="112"/>
        <end position="257"/>
    </location>
</feature>
<reference evidence="5 7" key="1">
    <citation type="submission" date="2017-12" db="EMBL/GenBank/DDBJ databases">
        <title>Comparative genomics yields insights into virulence evolution of Verticillium dahliae.</title>
        <authorList>
            <person name="Fan R."/>
            <person name="Armitage A.D."/>
            <person name="Cascant-Lopez E."/>
            <person name="Sobczyk M."/>
            <person name="Cockerton H.M."/>
            <person name="Harrison R.J."/>
        </authorList>
    </citation>
    <scope>NUCLEOTIDE SEQUENCE [LARGE SCALE GENOMIC DNA]</scope>
    <source>
        <strain evidence="5 7">12008</strain>
    </source>
</reference>
<evidence type="ECO:0000313" key="6">
    <source>
        <dbReference type="EMBL" id="RXG45749.1"/>
    </source>
</evidence>
<organism evidence="6 8">
    <name type="scientific">Verticillium dahliae</name>
    <name type="common">Verticillium wilt</name>
    <dbReference type="NCBI Taxonomy" id="27337"/>
    <lineage>
        <taxon>Eukaryota</taxon>
        <taxon>Fungi</taxon>
        <taxon>Dikarya</taxon>
        <taxon>Ascomycota</taxon>
        <taxon>Pezizomycotina</taxon>
        <taxon>Sordariomycetes</taxon>
        <taxon>Hypocreomycetidae</taxon>
        <taxon>Glomerellales</taxon>
        <taxon>Plectosphaerellaceae</taxon>
        <taxon>Verticillium</taxon>
    </lineage>
</organism>
<dbReference type="SMR" id="A0A2J8F7H3"/>
<proteinExistence type="predicted"/>
<dbReference type="PRINTS" id="PR00625">
    <property type="entry name" value="JDOMAIN"/>
</dbReference>
<dbReference type="OrthoDB" id="10250354at2759"/>
<dbReference type="SMART" id="SM00271">
    <property type="entry name" value="DnaJ"/>
    <property type="match status" value="1"/>
</dbReference>
<dbReference type="EMBL" id="MPSH01000006">
    <property type="protein sequence ID" value="PNH34149.1"/>
    <property type="molecule type" value="Genomic_DNA"/>
</dbReference>
<evidence type="ECO:0000313" key="7">
    <source>
        <dbReference type="Proteomes" id="UP000236305"/>
    </source>
</evidence>
<keyword evidence="1" id="KW-0143">Chaperone</keyword>
<dbReference type="CDD" id="cd06257">
    <property type="entry name" value="DnaJ"/>
    <property type="match status" value="1"/>
</dbReference>
<keyword evidence="3" id="KW-1133">Transmembrane helix</keyword>
<dbReference type="InterPro" id="IPR001623">
    <property type="entry name" value="DnaJ_domain"/>
</dbReference>
<gene>
    <name evidence="5" type="ORF">BJF96_g2585</name>
    <name evidence="6" type="ORF">VDGE_20759</name>
</gene>
<keyword evidence="3" id="KW-0812">Transmembrane</keyword>
<accession>A0A2J8F7H3</accession>
<dbReference type="InterPro" id="IPR051938">
    <property type="entry name" value="Apopto_cytoskel_mod"/>
</dbReference>
<dbReference type="SUPFAM" id="SSF46565">
    <property type="entry name" value="Chaperone J-domain"/>
    <property type="match status" value="1"/>
</dbReference>
<dbReference type="Pfam" id="PF00226">
    <property type="entry name" value="DnaJ"/>
    <property type="match status" value="1"/>
</dbReference>
<sequence>MRRYYTPIRAAASLIRPDALLPPRSQFRAFRTIRALHRSHDGAGAQDHYATLKVAPNASPSEIKKSFYALSKAHHPDHNPNDPTATTKFHAISDAYATLGTPAKRAVYDRDHARHSHHGHGHHGHGHAQPRGSYHSAGGRPASGLSRRRSAFRGPPPSFYRSGGWGAQSEKRQAAHDDSTGGTGATPHGTRPPPPPPPGAGRPSEAGMGPGQDPYGHRREGQVPHFDREGHTRTQSAQDSRRRTRMEGQGVMPSGSGDSAVGLFFAISGILFLTFFLPYVFFGGLTQGRRRKKDVEKSRSKTA</sequence>
<dbReference type="EMBL" id="RSDZ01000057">
    <property type="protein sequence ID" value="RXG45749.1"/>
    <property type="molecule type" value="Genomic_DNA"/>
</dbReference>
<feature type="transmembrane region" description="Helical" evidence="3">
    <location>
        <begin position="261"/>
        <end position="282"/>
    </location>
</feature>
<feature type="domain" description="J" evidence="4">
    <location>
        <begin position="47"/>
        <end position="112"/>
    </location>
</feature>
<feature type="compositionally biased region" description="Basic and acidic residues" evidence="2">
    <location>
        <begin position="215"/>
        <end position="232"/>
    </location>
</feature>
<feature type="compositionally biased region" description="Basic residues" evidence="2">
    <location>
        <begin position="113"/>
        <end position="128"/>
    </location>
</feature>
<dbReference type="InterPro" id="IPR036869">
    <property type="entry name" value="J_dom_sf"/>
</dbReference>
<feature type="compositionally biased region" description="Basic and acidic residues" evidence="2">
    <location>
        <begin position="169"/>
        <end position="179"/>
    </location>
</feature>
<evidence type="ECO:0000256" key="2">
    <source>
        <dbReference type="SAM" id="MobiDB-lite"/>
    </source>
</evidence>
<evidence type="ECO:0000259" key="4">
    <source>
        <dbReference type="PROSITE" id="PS50076"/>
    </source>
</evidence>
<dbReference type="PROSITE" id="PS50076">
    <property type="entry name" value="DNAJ_2"/>
    <property type="match status" value="1"/>
</dbReference>
<evidence type="ECO:0000256" key="1">
    <source>
        <dbReference type="ARBA" id="ARBA00023186"/>
    </source>
</evidence>
<evidence type="ECO:0000256" key="3">
    <source>
        <dbReference type="SAM" id="Phobius"/>
    </source>
</evidence>
<dbReference type="Proteomes" id="UP000288725">
    <property type="component" value="Chromosome 2"/>
</dbReference>
<reference evidence="6 8" key="2">
    <citation type="submission" date="2018-12" db="EMBL/GenBank/DDBJ databases">
        <title>Genome of Verticillium dahliae isolate Getta Getta.</title>
        <authorList>
            <person name="Gardiner D.M."/>
        </authorList>
    </citation>
    <scope>NUCLEOTIDE SEQUENCE [LARGE SCALE GENOMIC DNA]</scope>
    <source>
        <strain evidence="6 8">Getta Getta</strain>
    </source>
</reference>
<dbReference type="Gene3D" id="1.10.287.110">
    <property type="entry name" value="DnaJ domain"/>
    <property type="match status" value="1"/>
</dbReference>
<dbReference type="Proteomes" id="UP000236305">
    <property type="component" value="Unassembled WGS sequence"/>
</dbReference>
<evidence type="ECO:0000313" key="5">
    <source>
        <dbReference type="EMBL" id="PNH34149.1"/>
    </source>
</evidence>
<feature type="compositionally biased region" description="Pro residues" evidence="2">
    <location>
        <begin position="190"/>
        <end position="200"/>
    </location>
</feature>
<dbReference type="PANTHER" id="PTHR44145:SF3">
    <property type="entry name" value="DNAJ HOMOLOG SUBFAMILY A MEMBER 3, MITOCHONDRIAL"/>
    <property type="match status" value="1"/>
</dbReference>
<keyword evidence="3" id="KW-0472">Membrane</keyword>
<comment type="caution">
    <text evidence="6">The sequence shown here is derived from an EMBL/GenBank/DDBJ whole genome shotgun (WGS) entry which is preliminary data.</text>
</comment>
<dbReference type="AlphaFoldDB" id="A0A2J8F7H3"/>
<protein>
    <recommendedName>
        <fullName evidence="4">J domain-containing protein</fullName>
    </recommendedName>
</protein>
<dbReference type="PANTHER" id="PTHR44145">
    <property type="entry name" value="DNAJ HOMOLOG SUBFAMILY A MEMBER 3, MITOCHONDRIAL"/>
    <property type="match status" value="1"/>
</dbReference>